<proteinExistence type="predicted"/>
<evidence type="ECO:0000313" key="4">
    <source>
        <dbReference type="Proteomes" id="UP000613030"/>
    </source>
</evidence>
<protein>
    <submittedName>
        <fullName evidence="3">DUF4157 domain-containing protein</fullName>
    </submittedName>
</protein>
<feature type="compositionally biased region" description="Polar residues" evidence="1">
    <location>
        <begin position="40"/>
        <end position="59"/>
    </location>
</feature>
<keyword evidence="4" id="KW-1185">Reference proteome</keyword>
<dbReference type="Pfam" id="PF13699">
    <property type="entry name" value="eCIS_core"/>
    <property type="match status" value="1"/>
</dbReference>
<name>A0ABS1KPD8_9BACT</name>
<dbReference type="EMBL" id="JAERRB010000002">
    <property type="protein sequence ID" value="MBL0741122.1"/>
    <property type="molecule type" value="Genomic_DNA"/>
</dbReference>
<dbReference type="RefSeq" id="WP_202008484.1">
    <property type="nucleotide sequence ID" value="NZ_JAERRB010000002.1"/>
</dbReference>
<dbReference type="InterPro" id="IPR025295">
    <property type="entry name" value="eCIS_core_dom"/>
</dbReference>
<organism evidence="3 4">
    <name type="scientific">Chryseolinea lacunae</name>
    <dbReference type="NCBI Taxonomy" id="2801331"/>
    <lineage>
        <taxon>Bacteria</taxon>
        <taxon>Pseudomonadati</taxon>
        <taxon>Bacteroidota</taxon>
        <taxon>Cytophagia</taxon>
        <taxon>Cytophagales</taxon>
        <taxon>Fulvivirgaceae</taxon>
        <taxon>Chryseolinea</taxon>
    </lineage>
</organism>
<dbReference type="Proteomes" id="UP000613030">
    <property type="component" value="Unassembled WGS sequence"/>
</dbReference>
<accession>A0ABS1KPD8</accession>
<feature type="region of interest" description="Disordered" evidence="1">
    <location>
        <begin position="27"/>
        <end position="59"/>
    </location>
</feature>
<dbReference type="InterPro" id="IPR036737">
    <property type="entry name" value="OmpA-like_sf"/>
</dbReference>
<evidence type="ECO:0000259" key="2">
    <source>
        <dbReference type="Pfam" id="PF13699"/>
    </source>
</evidence>
<gene>
    <name evidence="3" type="ORF">JI741_07815</name>
</gene>
<evidence type="ECO:0000313" key="3">
    <source>
        <dbReference type="EMBL" id="MBL0741122.1"/>
    </source>
</evidence>
<dbReference type="SUPFAM" id="SSF103088">
    <property type="entry name" value="OmpA-like"/>
    <property type="match status" value="1"/>
</dbReference>
<comment type="caution">
    <text evidence="3">The sequence shown here is derived from an EMBL/GenBank/DDBJ whole genome shotgun (WGS) entry which is preliminary data.</text>
</comment>
<dbReference type="Gene3D" id="3.30.1330.60">
    <property type="entry name" value="OmpA-like domain"/>
    <property type="match status" value="1"/>
</dbReference>
<sequence length="559" mass="60563">MSSEFSADSGERQADAMADQVMQGPVANGTVNLKPASGNHGASQSTAPAGVQKTLQSAGQPMDATTLGFMQDRFHHNFSHVRIHNDATAHQSSAEIQAQAYTHGHHVAFREGRYNPSTNAGRHLLAHELTHVVQQSKGTNTVQRKIEVIKPDDKIPNPKGTGLDQTNGQTVVSYMKEICADASPSINKGNIELDQTFCTGTTKDAKANTVSKISKSKTPDGCACACDMVNSANTFKITISDTVDPFTAEDNRKLARTTGTGASISVASPNGKTFPVVSKAGNVMDTPPWLVLAHELCGHASAINKGKALDDFNGNATTGRGEHTPAVTIENKIRAEHGLEERGTHRDPCCGAELDGVVTNSGSKNCKDFLTTKKAHDMMQDPATILFECQKWRDEYNILNGTSFTLEQTVTEKKDEKLPTEFRNDVFFNIDTPQPWFNPAASFGVSVTADGKLGFEEAVAIIDARGDIKKIQLEGYASKDKPANDPDYNTRLVKRRVDLVKSEMLKRGVAATLFTSFQPTVPGKTCTEIEAGSFNCSDTESKAQVDPKDRKVVIRYTRN</sequence>
<reference evidence="3 4" key="1">
    <citation type="submission" date="2021-01" db="EMBL/GenBank/DDBJ databases">
        <title>Chryseolinea sp. Jin1 Genome sequencing and assembly.</title>
        <authorList>
            <person name="Kim I."/>
        </authorList>
    </citation>
    <scope>NUCLEOTIDE SEQUENCE [LARGE SCALE GENOMIC DNA]</scope>
    <source>
        <strain evidence="3 4">Jin1</strain>
    </source>
</reference>
<feature type="domain" description="eCIS core" evidence="2">
    <location>
        <begin position="61"/>
        <end position="138"/>
    </location>
</feature>
<evidence type="ECO:0000256" key="1">
    <source>
        <dbReference type="SAM" id="MobiDB-lite"/>
    </source>
</evidence>